<comment type="subcellular location">
    <subcellularLocation>
        <location evidence="1">Nucleus</location>
    </subcellularLocation>
</comment>
<keyword evidence="7" id="KW-1185">Reference proteome</keyword>
<dbReference type="PANTHER" id="PTHR46665:SF1">
    <property type="entry name" value="SPERMATOGENESIS- AND OOGENESIS-SPECIFIC BASIC HELIX-LOOP-HELIX-CONTAINING PROTEIN 1"/>
    <property type="match status" value="1"/>
</dbReference>
<dbReference type="CDD" id="cd11393">
    <property type="entry name" value="bHLH_AtbHLH_like"/>
    <property type="match status" value="1"/>
</dbReference>
<dbReference type="GO" id="GO:0005634">
    <property type="term" value="C:nucleus"/>
    <property type="evidence" value="ECO:0007669"/>
    <property type="project" value="UniProtKB-SubCell"/>
</dbReference>
<evidence type="ECO:0000256" key="3">
    <source>
        <dbReference type="ARBA" id="ARBA00023125"/>
    </source>
</evidence>
<keyword evidence="5" id="KW-0539">Nucleus</keyword>
<dbReference type="SUPFAM" id="SSF47459">
    <property type="entry name" value="HLH, helix-loop-helix DNA-binding domain"/>
    <property type="match status" value="1"/>
</dbReference>
<dbReference type="GO" id="GO:0003677">
    <property type="term" value="F:DNA binding"/>
    <property type="evidence" value="ECO:0007669"/>
    <property type="project" value="UniProtKB-KW"/>
</dbReference>
<dbReference type="SMART" id="SM00353">
    <property type="entry name" value="HLH"/>
    <property type="match status" value="1"/>
</dbReference>
<evidence type="ECO:0000313" key="7">
    <source>
        <dbReference type="Proteomes" id="UP000504603"/>
    </source>
</evidence>
<organism evidence="7 8">
    <name type="scientific">Momordica charantia</name>
    <name type="common">Bitter gourd</name>
    <name type="synonym">Balsam pear</name>
    <dbReference type="NCBI Taxonomy" id="3673"/>
    <lineage>
        <taxon>Eukaryota</taxon>
        <taxon>Viridiplantae</taxon>
        <taxon>Streptophyta</taxon>
        <taxon>Embryophyta</taxon>
        <taxon>Tracheophyta</taxon>
        <taxon>Spermatophyta</taxon>
        <taxon>Magnoliopsida</taxon>
        <taxon>eudicotyledons</taxon>
        <taxon>Gunneridae</taxon>
        <taxon>Pentapetalae</taxon>
        <taxon>rosids</taxon>
        <taxon>fabids</taxon>
        <taxon>Cucurbitales</taxon>
        <taxon>Cucurbitaceae</taxon>
        <taxon>Momordiceae</taxon>
        <taxon>Momordica</taxon>
    </lineage>
</organism>
<dbReference type="InterPro" id="IPR036638">
    <property type="entry name" value="HLH_DNA-bd_sf"/>
</dbReference>
<dbReference type="InterPro" id="IPR011598">
    <property type="entry name" value="bHLH_dom"/>
</dbReference>
<evidence type="ECO:0000256" key="5">
    <source>
        <dbReference type="ARBA" id="ARBA00023242"/>
    </source>
</evidence>
<feature type="domain" description="BHLH" evidence="6">
    <location>
        <begin position="275"/>
        <end position="324"/>
    </location>
</feature>
<evidence type="ECO:0000256" key="1">
    <source>
        <dbReference type="ARBA" id="ARBA00004123"/>
    </source>
</evidence>
<dbReference type="InterPro" id="IPR044658">
    <property type="entry name" value="bHLH92/bHLH041-like"/>
</dbReference>
<keyword evidence="2" id="KW-0805">Transcription regulation</keyword>
<evidence type="ECO:0000259" key="6">
    <source>
        <dbReference type="PROSITE" id="PS50888"/>
    </source>
</evidence>
<dbReference type="Pfam" id="PF23132">
    <property type="entry name" value="DUF7049"/>
    <property type="match status" value="1"/>
</dbReference>
<sequence length="505" mass="56763">MELDVVFSLDEGSRATFLRRLMHSFHCIYICVWSHFPLSNCLLNLDRLYREDDDDDDKQQASSSLGSFDRRLFNDYTQLVFNVQNNLVPGHAFNNNISFLELRESLLQTHASYQIQRQFYAAAGIKSSVFMGSSNGEIELGFWQSEVNMVEKMKVISELIPRSWAEVASSSMAALENPPVAVALTSSSSSSLKSPISTSMGSPETSCSLFQTDLSKILLQPESAFKKYAKLAAPAPEDRGRRQISMVKKWIMFYRNLNSMGITRQLATASGRPASAQLLHMISERRRRQKLNDSFQALRSLLPPPTKKDKASVLATTREYLTKLKAQVSELSHKNRMLLEAQPNNKQQAITTSSSVNERFTVRVSHAPAADEAEKFFDLEITVRSGEGLLMANVAIRVLQFLRNAVDVGAVLSFRGDDTMAPSSSLSRLAFRFTLQGGEWDESAFVEAVRRIVSDVAPHKGKLNHNANIPFTRVIDDVPSFPALDRRYFVNHVIMNTNIEFKKKS</sequence>
<dbReference type="Gene3D" id="4.10.280.10">
    <property type="entry name" value="Helix-loop-helix DNA-binding domain"/>
    <property type="match status" value="1"/>
</dbReference>
<dbReference type="AlphaFoldDB" id="A0A6J1DKX4"/>
<dbReference type="GeneID" id="111021867"/>
<dbReference type="GO" id="GO:0046983">
    <property type="term" value="F:protein dimerization activity"/>
    <property type="evidence" value="ECO:0007669"/>
    <property type="project" value="InterPro"/>
</dbReference>
<name>A0A6J1DKX4_MOMCH</name>
<dbReference type="OrthoDB" id="5778525at2759"/>
<proteinExistence type="predicted"/>
<dbReference type="PANTHER" id="PTHR46665">
    <property type="entry name" value="TRANSCRIPTION FACTOR BHLH041-RELATED-RELATED"/>
    <property type="match status" value="1"/>
</dbReference>
<keyword evidence="3" id="KW-0238">DNA-binding</keyword>
<evidence type="ECO:0000256" key="4">
    <source>
        <dbReference type="ARBA" id="ARBA00023163"/>
    </source>
</evidence>
<evidence type="ECO:0000256" key="2">
    <source>
        <dbReference type="ARBA" id="ARBA00023015"/>
    </source>
</evidence>
<dbReference type="RefSeq" id="XP_022154663.1">
    <property type="nucleotide sequence ID" value="XM_022298971.1"/>
</dbReference>
<dbReference type="InterPro" id="IPR045239">
    <property type="entry name" value="bHLH95_bHLH"/>
</dbReference>
<reference evidence="8" key="1">
    <citation type="submission" date="2025-08" db="UniProtKB">
        <authorList>
            <consortium name="RefSeq"/>
        </authorList>
    </citation>
    <scope>IDENTIFICATION</scope>
    <source>
        <strain evidence="8">OHB3-1</strain>
    </source>
</reference>
<dbReference type="InterPro" id="IPR055478">
    <property type="entry name" value="DUF7050"/>
</dbReference>
<protein>
    <submittedName>
        <fullName evidence="8">Transcription factor bHLH041</fullName>
    </submittedName>
</protein>
<dbReference type="Pfam" id="PF23133">
    <property type="entry name" value="DUF7050"/>
    <property type="match status" value="1"/>
</dbReference>
<keyword evidence="4" id="KW-0804">Transcription</keyword>
<dbReference type="PROSITE" id="PS50888">
    <property type="entry name" value="BHLH"/>
    <property type="match status" value="1"/>
</dbReference>
<evidence type="ECO:0000313" key="8">
    <source>
        <dbReference type="RefSeq" id="XP_022154663.1"/>
    </source>
</evidence>
<accession>A0A6J1DKX4</accession>
<gene>
    <name evidence="8" type="primary">LOC111021867</name>
</gene>
<dbReference type="Proteomes" id="UP000504603">
    <property type="component" value="Unplaced"/>
</dbReference>
<dbReference type="Pfam" id="PF00010">
    <property type="entry name" value="HLH"/>
    <property type="match status" value="1"/>
</dbReference>
<dbReference type="InterPro" id="IPR055477">
    <property type="entry name" value="DUF7049"/>
</dbReference>
<dbReference type="KEGG" id="mcha:111021867"/>